<proteinExistence type="predicted"/>
<dbReference type="KEGG" id="lzy:LZ3411_2079"/>
<dbReference type="EMBL" id="LT854705">
    <property type="protein sequence ID" value="SMS15129.1"/>
    <property type="molecule type" value="Genomic_DNA"/>
</dbReference>
<name>A0A1Y6JYW7_9LACO</name>
<gene>
    <name evidence="1" type="ORF">LZ3411_2079</name>
</gene>
<organism evidence="1 2">
    <name type="scientific">Levilactobacillus zymae</name>
    <dbReference type="NCBI Taxonomy" id="267363"/>
    <lineage>
        <taxon>Bacteria</taxon>
        <taxon>Bacillati</taxon>
        <taxon>Bacillota</taxon>
        <taxon>Bacilli</taxon>
        <taxon>Lactobacillales</taxon>
        <taxon>Lactobacillaceae</taxon>
        <taxon>Levilactobacillus</taxon>
    </lineage>
</organism>
<accession>A0A1Y6JYW7</accession>
<evidence type="ECO:0000313" key="2">
    <source>
        <dbReference type="Proteomes" id="UP000195412"/>
    </source>
</evidence>
<reference evidence="2" key="1">
    <citation type="submission" date="2017-05" db="EMBL/GenBank/DDBJ databases">
        <authorList>
            <person name="Papadimitriou K."/>
        </authorList>
    </citation>
    <scope>NUCLEOTIDE SEQUENCE [LARGE SCALE GENOMIC DNA]</scope>
    <source>
        <strain evidence="2">ACA-DC 3411</strain>
    </source>
</reference>
<evidence type="ECO:0000313" key="1">
    <source>
        <dbReference type="EMBL" id="SMS15129.1"/>
    </source>
</evidence>
<sequence>MKLPRKAPTLLELQDPRYAKRTWGNQRRQLLNEVVYGKRHPKFRDRVKTWWQLTVVASFK</sequence>
<dbReference type="Proteomes" id="UP000195412">
    <property type="component" value="Chromosome I"/>
</dbReference>
<protein>
    <submittedName>
        <fullName evidence="1">Uncharacterized protein</fullName>
    </submittedName>
</protein>
<dbReference type="AlphaFoldDB" id="A0A1Y6JYW7"/>